<dbReference type="SMART" id="SM00471">
    <property type="entry name" value="HDc"/>
    <property type="match status" value="1"/>
</dbReference>
<dbReference type="AlphaFoldDB" id="A0A841KY75"/>
<comment type="caution">
    <text evidence="2">The sequence shown here is derived from an EMBL/GenBank/DDBJ whole genome shotgun (WGS) entry which is preliminary data.</text>
</comment>
<evidence type="ECO:0000313" key="3">
    <source>
        <dbReference type="Proteomes" id="UP000579281"/>
    </source>
</evidence>
<dbReference type="InterPro" id="IPR003607">
    <property type="entry name" value="HD/PDEase_dom"/>
</dbReference>
<dbReference type="PANTHER" id="PTHR43155">
    <property type="entry name" value="CYCLIC DI-GMP PHOSPHODIESTERASE PA4108-RELATED"/>
    <property type="match status" value="1"/>
</dbReference>
<name>A0A841KY75_9FIRM</name>
<dbReference type="SUPFAM" id="SSF109604">
    <property type="entry name" value="HD-domain/PDEase-like"/>
    <property type="match status" value="1"/>
</dbReference>
<proteinExistence type="predicted"/>
<accession>A0A841KY75</accession>
<dbReference type="PROSITE" id="PS51832">
    <property type="entry name" value="HD_GYP"/>
    <property type="match status" value="1"/>
</dbReference>
<reference evidence="2 3" key="1">
    <citation type="submission" date="2020-08" db="EMBL/GenBank/DDBJ databases">
        <title>Genomic Encyclopedia of Type Strains, Phase IV (KMG-IV): sequencing the most valuable type-strain genomes for metagenomic binning, comparative biology and taxonomic classification.</title>
        <authorList>
            <person name="Goeker M."/>
        </authorList>
    </citation>
    <scope>NUCLEOTIDE SEQUENCE [LARGE SCALE GENOMIC DNA]</scope>
    <source>
        <strain evidence="2 3">DSM 103526</strain>
    </source>
</reference>
<dbReference type="CDD" id="cd00077">
    <property type="entry name" value="HDc"/>
    <property type="match status" value="1"/>
</dbReference>
<feature type="domain" description="HD-GYP" evidence="1">
    <location>
        <begin position="108"/>
        <end position="304"/>
    </location>
</feature>
<keyword evidence="2" id="KW-0808">Transferase</keyword>
<dbReference type="EMBL" id="JACHEN010000036">
    <property type="protein sequence ID" value="MBB6218307.1"/>
    <property type="molecule type" value="Genomic_DNA"/>
</dbReference>
<sequence length="345" mass="39120">MSTKYVAIYDLRDGDILAEDIHSEQGMLIIAGNVTVNGYIKKRLLDLGISAAWIYSKNVREGQSNSYETTKSVYLTSVLKYKRLVNDLAKGNPFRMEEIKHVADLLYSQINNAYYIIKNLNELNHFDEYTYSHSVAVAFYAMLIGKWLKYSTSKIKDLILAGLLHDIGKIKIPQSILNKPGKLLPDEYEEVKKHVSYGYDIMQSIGQVSSTIKDAILTHHEREDGSGYPFGLKSDLISKEAKIIAIADVYDAVTSNRVYQKKINPFSAFLMFKIEGIQTFDIAILNKFLNNISSYYIGEKALLNNGNQAEIVFVCPNYIGRPVIRIGEDYVDLSQVKELEIIEII</sequence>
<protein>
    <submittedName>
        <fullName evidence="2">Putative nucleotidyltransferase with HDIG domain</fullName>
    </submittedName>
</protein>
<dbReference type="Pfam" id="PF13487">
    <property type="entry name" value="HD_5"/>
    <property type="match status" value="1"/>
</dbReference>
<evidence type="ECO:0000259" key="1">
    <source>
        <dbReference type="PROSITE" id="PS51832"/>
    </source>
</evidence>
<dbReference type="GO" id="GO:0016740">
    <property type="term" value="F:transferase activity"/>
    <property type="evidence" value="ECO:0007669"/>
    <property type="project" value="UniProtKB-KW"/>
</dbReference>
<dbReference type="InterPro" id="IPR037522">
    <property type="entry name" value="HD_GYP_dom"/>
</dbReference>
<evidence type="ECO:0000313" key="2">
    <source>
        <dbReference type="EMBL" id="MBB6218307.1"/>
    </source>
</evidence>
<keyword evidence="3" id="KW-1185">Reference proteome</keyword>
<dbReference type="Gene3D" id="1.10.3210.10">
    <property type="entry name" value="Hypothetical protein af1432"/>
    <property type="match status" value="1"/>
</dbReference>
<gene>
    <name evidence="2" type="ORF">HNQ80_004471</name>
</gene>
<dbReference type="Proteomes" id="UP000579281">
    <property type="component" value="Unassembled WGS sequence"/>
</dbReference>
<dbReference type="NCBIfam" id="TIGR00277">
    <property type="entry name" value="HDIG"/>
    <property type="match status" value="1"/>
</dbReference>
<dbReference type="InterPro" id="IPR006675">
    <property type="entry name" value="HDIG_dom"/>
</dbReference>
<organism evidence="2 3">
    <name type="scientific">Anaerosolibacter carboniphilus</name>
    <dbReference type="NCBI Taxonomy" id="1417629"/>
    <lineage>
        <taxon>Bacteria</taxon>
        <taxon>Bacillati</taxon>
        <taxon>Bacillota</taxon>
        <taxon>Clostridia</taxon>
        <taxon>Peptostreptococcales</taxon>
        <taxon>Thermotaleaceae</taxon>
        <taxon>Anaerosolibacter</taxon>
    </lineage>
</organism>
<dbReference type="PANTHER" id="PTHR43155:SF2">
    <property type="entry name" value="CYCLIC DI-GMP PHOSPHODIESTERASE PA4108"/>
    <property type="match status" value="1"/>
</dbReference>